<reference evidence="2" key="1">
    <citation type="submission" date="2017-01" db="EMBL/GenBank/DDBJ databases">
        <title>Comparative genomics of anhydrobiosis in the tardigrade Hypsibius dujardini.</title>
        <authorList>
            <person name="Yoshida Y."/>
            <person name="Koutsovoulos G."/>
            <person name="Laetsch D."/>
            <person name="Stevens L."/>
            <person name="Kumar S."/>
            <person name="Horikawa D."/>
            <person name="Ishino K."/>
            <person name="Komine S."/>
            <person name="Tomita M."/>
            <person name="Blaxter M."/>
            <person name="Arakawa K."/>
        </authorList>
    </citation>
    <scope>NUCLEOTIDE SEQUENCE [LARGE SCALE GENOMIC DNA]</scope>
    <source>
        <strain evidence="2">Z151</strain>
    </source>
</reference>
<comment type="caution">
    <text evidence="1">The sequence shown here is derived from an EMBL/GenBank/DDBJ whole genome shotgun (WGS) entry which is preliminary data.</text>
</comment>
<gene>
    <name evidence="1" type="ORF">BV898_14143</name>
</gene>
<dbReference type="Proteomes" id="UP000192578">
    <property type="component" value="Unassembled WGS sequence"/>
</dbReference>
<accession>A0A1W0W8P0</accession>
<evidence type="ECO:0000313" key="2">
    <source>
        <dbReference type="Proteomes" id="UP000192578"/>
    </source>
</evidence>
<evidence type="ECO:0008006" key="3">
    <source>
        <dbReference type="Google" id="ProtNLM"/>
    </source>
</evidence>
<dbReference type="EMBL" id="MTYJ01000168">
    <property type="protein sequence ID" value="OQV11567.1"/>
    <property type="molecule type" value="Genomic_DNA"/>
</dbReference>
<proteinExistence type="predicted"/>
<sequence length="202" mass="23161">MDATTIWRPNAGCSIRYRSHNESIECLQELSVVTANAPYIIFIGDSRLRQLRDGLILELTGNDYDFQANREAIVDPLFYKKHAASGKYYPSAGVHVWFEWFSHMDDGFGPLTNHLKKLILSDFKPSLLVMGVGVWLMRDCHRTGVSLDACVQRYSKEFEKLYPVLVELSATTKMIWLPQCAVHEKKFEHVDNINVGFTNKNM</sequence>
<protein>
    <recommendedName>
        <fullName evidence="3">CAS1 domain-containing protein 1</fullName>
    </recommendedName>
</protein>
<name>A0A1W0W8P0_HYPEX</name>
<dbReference type="OrthoDB" id="6376360at2759"/>
<dbReference type="AlphaFoldDB" id="A0A1W0W8P0"/>
<organism evidence="1 2">
    <name type="scientific">Hypsibius exemplaris</name>
    <name type="common">Freshwater tardigrade</name>
    <dbReference type="NCBI Taxonomy" id="2072580"/>
    <lineage>
        <taxon>Eukaryota</taxon>
        <taxon>Metazoa</taxon>
        <taxon>Ecdysozoa</taxon>
        <taxon>Tardigrada</taxon>
        <taxon>Eutardigrada</taxon>
        <taxon>Parachela</taxon>
        <taxon>Hypsibioidea</taxon>
        <taxon>Hypsibiidae</taxon>
        <taxon>Hypsibius</taxon>
    </lineage>
</organism>
<keyword evidence="2" id="KW-1185">Reference proteome</keyword>
<evidence type="ECO:0000313" key="1">
    <source>
        <dbReference type="EMBL" id="OQV11567.1"/>
    </source>
</evidence>